<organism evidence="1 2">
    <name type="scientific">miniopterid betaherpesvirus 1</name>
    <dbReference type="NCBI Taxonomy" id="3070189"/>
    <lineage>
        <taxon>Viruses</taxon>
        <taxon>Duplodnaviria</taxon>
        <taxon>Heunggongvirae</taxon>
        <taxon>Peploviricota</taxon>
        <taxon>Herviviricetes</taxon>
        <taxon>Herpesvirales</taxon>
        <taxon>Orthoherpesviridae</taxon>
        <taxon>Betaherpesvirinae</taxon>
        <taxon>Quwivirus</taxon>
        <taxon>Quwivirus miniopteridbeta1</taxon>
    </lineage>
</organism>
<dbReference type="EMBL" id="JQ805139">
    <property type="protein sequence ID" value="AFK83894.1"/>
    <property type="molecule type" value="Genomic_DNA"/>
</dbReference>
<reference evidence="1 2" key="1">
    <citation type="journal article" date="2012" name="J. Virol.">
        <title>A Novel Bat Herpesvirus Encodes Homologues of Major Histocompatibility Complex Classes I and II, C-Type Lectin, and a Unique Family of Immune-Related Genes.</title>
        <authorList>
            <person name="Zhang H."/>
            <person name="Todd S."/>
            <person name="Tachedjian M."/>
            <person name="Barr J.A."/>
            <person name="Luo M."/>
            <person name="Yu M."/>
            <person name="Marsh G.A."/>
            <person name="Crameri G."/>
            <person name="Wang L.F."/>
        </authorList>
    </citation>
    <scope>NUCLEOTIDE SEQUENCE [LARGE SCALE GENOMIC DNA]</scope>
    <source>
        <strain evidence="1">B7D8</strain>
    </source>
</reference>
<dbReference type="KEGG" id="vg:80534784"/>
<dbReference type="RefSeq" id="YP_010797081.1">
    <property type="nucleotide sequence ID" value="NC_076129.1"/>
</dbReference>
<name>I3VQ50_9BETA</name>
<protein>
    <submittedName>
        <fullName evidence="1">B61</fullName>
    </submittedName>
</protein>
<sequence>MPRTKDTADTDASTNASLCRSAFRFVDTCFRRRSDRSGAFLSMCLDAARSCVRRWKKAAARLLSGGV</sequence>
<dbReference type="Proteomes" id="UP000103899">
    <property type="component" value="Segment"/>
</dbReference>
<accession>I3VQ50</accession>
<dbReference type="GeneID" id="80534784"/>
<evidence type="ECO:0000313" key="2">
    <source>
        <dbReference type="Proteomes" id="UP000103899"/>
    </source>
</evidence>
<keyword evidence="2" id="KW-1185">Reference proteome</keyword>
<proteinExistence type="predicted"/>
<evidence type="ECO:0000313" key="1">
    <source>
        <dbReference type="EMBL" id="AFK83894.1"/>
    </source>
</evidence>